<dbReference type="GO" id="GO:0006047">
    <property type="term" value="P:UDP-N-acetylglucosamine metabolic process"/>
    <property type="evidence" value="ECO:0007669"/>
    <property type="project" value="TreeGrafter"/>
</dbReference>
<dbReference type="Pfam" id="PF01380">
    <property type="entry name" value="SIS"/>
    <property type="match status" value="1"/>
</dbReference>
<dbReference type="Gene3D" id="3.40.50.10490">
    <property type="entry name" value="Glucose-6-phosphate isomerase like protein, domain 1"/>
    <property type="match status" value="2"/>
</dbReference>
<name>A0A848L7D0_9ACTN</name>
<dbReference type="InterPro" id="IPR035466">
    <property type="entry name" value="GlmS/AgaS_SIS"/>
</dbReference>
<organism evidence="6 7">
    <name type="scientific">Gordonia asplenii</name>
    <dbReference type="NCBI Taxonomy" id="2725283"/>
    <lineage>
        <taxon>Bacteria</taxon>
        <taxon>Bacillati</taxon>
        <taxon>Actinomycetota</taxon>
        <taxon>Actinomycetes</taxon>
        <taxon>Mycobacteriales</taxon>
        <taxon>Gordoniaceae</taxon>
        <taxon>Gordonia</taxon>
    </lineage>
</organism>
<feature type="domain" description="SIS" evidence="5">
    <location>
        <begin position="28"/>
        <end position="168"/>
    </location>
</feature>
<comment type="catalytic activity">
    <reaction evidence="1">
        <text>D-fructose 6-phosphate + L-glutamine = D-glucosamine 6-phosphate + L-glutamate</text>
        <dbReference type="Rhea" id="RHEA:13237"/>
        <dbReference type="ChEBI" id="CHEBI:29985"/>
        <dbReference type="ChEBI" id="CHEBI:58359"/>
        <dbReference type="ChEBI" id="CHEBI:58725"/>
        <dbReference type="ChEBI" id="CHEBI:61527"/>
        <dbReference type="EC" id="2.6.1.16"/>
    </reaction>
</comment>
<evidence type="ECO:0000256" key="2">
    <source>
        <dbReference type="ARBA" id="ARBA00012916"/>
    </source>
</evidence>
<dbReference type="InterPro" id="IPR046348">
    <property type="entry name" value="SIS_dom_sf"/>
</dbReference>
<dbReference type="GO" id="GO:0006487">
    <property type="term" value="P:protein N-linked glycosylation"/>
    <property type="evidence" value="ECO:0007669"/>
    <property type="project" value="TreeGrafter"/>
</dbReference>
<dbReference type="SUPFAM" id="SSF53697">
    <property type="entry name" value="SIS domain"/>
    <property type="match status" value="1"/>
</dbReference>
<dbReference type="AlphaFoldDB" id="A0A848L7D0"/>
<dbReference type="EMBL" id="JABBNB010000035">
    <property type="protein sequence ID" value="NMO04411.1"/>
    <property type="molecule type" value="Genomic_DNA"/>
</dbReference>
<dbReference type="Proteomes" id="UP000550729">
    <property type="component" value="Unassembled WGS sequence"/>
</dbReference>
<evidence type="ECO:0000259" key="5">
    <source>
        <dbReference type="PROSITE" id="PS51464"/>
    </source>
</evidence>
<protein>
    <recommendedName>
        <fullName evidence="3">Glutamine--fructose-6-phosphate aminotransferase [isomerizing]</fullName>
        <ecNumber evidence="2">2.6.1.16</ecNumber>
    </recommendedName>
</protein>
<evidence type="ECO:0000313" key="6">
    <source>
        <dbReference type="EMBL" id="NMO04411.1"/>
    </source>
</evidence>
<dbReference type="PANTHER" id="PTHR10937:SF0">
    <property type="entry name" value="GLUTAMINE--FRUCTOSE-6-PHOSPHATE TRANSAMINASE (ISOMERIZING)"/>
    <property type="match status" value="1"/>
</dbReference>
<dbReference type="GO" id="GO:0004360">
    <property type="term" value="F:glutamine-fructose-6-phosphate transaminase (isomerizing) activity"/>
    <property type="evidence" value="ECO:0007669"/>
    <property type="project" value="UniProtKB-EC"/>
</dbReference>
<accession>A0A848L7D0</accession>
<sequence>MTTPFELDIAAQPEALATFVATPIPEGLGSVLTGQYDRIVLTGMGSSHFAAIGTWRRIVATGRPAWWIDSGQLLDAPELVTPGTLLIATSQSGASGEVVALLADCSPAAIVGVTNGADSPLGRRSDVVIDLCSGPEATVSTKSYLNTLAAQQVIADMITNSSATDPTAALAAVADFTVPDFLGAVAADIAVPGARLAYIGFGDHAATSLYSGLITKEGAKIPSDGYAGGQFRHGPLELAGPGLTAVLFDGASVTPSARQLAEDLLATGSTVVSVGAGESATHRISGPSTPLAQLVHGALVAQHLTVAVARGRGITPGAFAYGSKVTSSL</sequence>
<dbReference type="GO" id="GO:0006002">
    <property type="term" value="P:fructose 6-phosphate metabolic process"/>
    <property type="evidence" value="ECO:0007669"/>
    <property type="project" value="TreeGrafter"/>
</dbReference>
<reference evidence="6 7" key="1">
    <citation type="submission" date="2020-04" db="EMBL/GenBank/DDBJ databases">
        <title>Gordonia sp. nov. TBRC 11910.</title>
        <authorList>
            <person name="Suriyachadkun C."/>
        </authorList>
    </citation>
    <scope>NUCLEOTIDE SEQUENCE [LARGE SCALE GENOMIC DNA]</scope>
    <source>
        <strain evidence="6 7">TBRC 11910</strain>
    </source>
</reference>
<proteinExistence type="predicted"/>
<dbReference type="GO" id="GO:0097367">
    <property type="term" value="F:carbohydrate derivative binding"/>
    <property type="evidence" value="ECO:0007669"/>
    <property type="project" value="InterPro"/>
</dbReference>
<dbReference type="GO" id="GO:0005829">
    <property type="term" value="C:cytosol"/>
    <property type="evidence" value="ECO:0007669"/>
    <property type="project" value="TreeGrafter"/>
</dbReference>
<gene>
    <name evidence="6" type="ORF">HH308_24635</name>
</gene>
<comment type="caution">
    <text evidence="6">The sequence shown here is derived from an EMBL/GenBank/DDBJ whole genome shotgun (WGS) entry which is preliminary data.</text>
</comment>
<dbReference type="PROSITE" id="PS51464">
    <property type="entry name" value="SIS"/>
    <property type="match status" value="1"/>
</dbReference>
<dbReference type="CDD" id="cd05008">
    <property type="entry name" value="SIS_GlmS_GlmD_1"/>
    <property type="match status" value="1"/>
</dbReference>
<evidence type="ECO:0000256" key="4">
    <source>
        <dbReference type="ARBA" id="ARBA00022737"/>
    </source>
</evidence>
<evidence type="ECO:0000256" key="3">
    <source>
        <dbReference type="ARBA" id="ARBA00016090"/>
    </source>
</evidence>
<keyword evidence="7" id="KW-1185">Reference proteome</keyword>
<evidence type="ECO:0000313" key="7">
    <source>
        <dbReference type="Proteomes" id="UP000550729"/>
    </source>
</evidence>
<dbReference type="InterPro" id="IPR001347">
    <property type="entry name" value="SIS_dom"/>
</dbReference>
<dbReference type="PANTHER" id="PTHR10937">
    <property type="entry name" value="GLUCOSAMINE--FRUCTOSE-6-PHOSPHATE AMINOTRANSFERASE, ISOMERIZING"/>
    <property type="match status" value="1"/>
</dbReference>
<dbReference type="EC" id="2.6.1.16" evidence="2"/>
<keyword evidence="4" id="KW-0677">Repeat</keyword>
<evidence type="ECO:0000256" key="1">
    <source>
        <dbReference type="ARBA" id="ARBA00001031"/>
    </source>
</evidence>
<dbReference type="RefSeq" id="WP_170196916.1">
    <property type="nucleotide sequence ID" value="NZ_JABBNB010000035.1"/>
</dbReference>